<dbReference type="EMBL" id="QXZZ01000052">
    <property type="protein sequence ID" value="RJY49579.1"/>
    <property type="molecule type" value="Genomic_DNA"/>
</dbReference>
<name>A0A3A6W1P7_9FIRM</name>
<reference evidence="1 2" key="1">
    <citation type="submission" date="2018-09" db="EMBL/GenBank/DDBJ databases">
        <title>Genome sequence of Veillonella atypica isolated from periodontal Korean patients.</title>
        <authorList>
            <person name="Lee J.-H."/>
            <person name="Moon J.-H."/>
            <person name="Shin S.-Y."/>
        </authorList>
    </citation>
    <scope>NUCLEOTIDE SEQUENCE [LARGE SCALE GENOMIC DNA]</scope>
    <source>
        <strain evidence="1 2">KHUD_V1</strain>
    </source>
</reference>
<dbReference type="Gene3D" id="3.40.50.300">
    <property type="entry name" value="P-loop containing nucleotide triphosphate hydrolases"/>
    <property type="match status" value="2"/>
</dbReference>
<dbReference type="RefSeq" id="WP_119983101.1">
    <property type="nucleotide sequence ID" value="NZ_QXZZ01000052.1"/>
</dbReference>
<evidence type="ECO:0000313" key="1">
    <source>
        <dbReference type="EMBL" id="RJY49579.1"/>
    </source>
</evidence>
<accession>A0A3A6W1P7</accession>
<sequence length="1071" mass="120115">MNSKEINKLSKEINILSDDTFKYLQLVSPAYTISPNNIEQYLEDKSSALIKNMTFYKIVSCTTEEINSVGEELNEKIEKLFISLNSLAVPITYGIISQDGIANIVIGVLGDSDNVKSITEGCLTGIELEHYRPEFVENVSEKNYYGLLAGIPTINLDGEKQKFSISSILRTLNGKSYTLLFLAKPIPRVSTENRISSLINIRDRAFALSKQTMADSFGTSNSKTVSTSNSESESISKANMSGHILGGLGAAGGAAIGSVVPVIGTATGMLLGGLIGNALGIVAGAGKTESYSTSRTISESIGQTISENKSISRDIQNGFALELMSYADTAINRMKIGRSCGMWEVSIAYSALSLDAKKVIEACLVGELSKPSIEQLPMITFTIDKESRELIQIPRFLNGYKVDSYEENPLCSSLTSTELGLLCTLPTESVPDFEVRYEKSYPLVRSSTEKDDIKVGYLLDGSRVLNNMPFTFSKRDLNKHTFICGLTGSGKTTTVKKILHEAGMPFLVIESAKKEYRSFSDVDINGIYTMGNPQLNCPQINPFYIMPGVNLQSHIDLLKDLFNASFGLYGPMPYILEKCLYSIYQKKGWDLTLGCHPLLVNLDSELYLYDEQYIFEQYQNSAHRYLFPTMQDLKNEIIRYIEDELEYKGEILDNIKSAMLVRIENLCYGPKGYTFNTSECINFDELLNKRVVFELEDLADDADKAFGVGLLIIFVNEYRKIKKELQGFYSEGLQHLLVIEEAHRLLKNTVAEVNSEFNGNAKGKAVEHFVNILAEMRSYGQGVIVAEQIPSKLASDVIKNSSNKVVQRLVSKDDQNVMANTIGMLSEDAIQLGTLKSGYGYCHREGMSNPTRVKIENTIVDESGDFTGLNRYITDEDIYNYNYNRFNLLNLSIVTRAFDDDIKVQRLIIAFFNTILVESKENIKLSIEEIFINLVKIANRKSLSLLFCDNIRILIRDYLFISILKLLVTGIYSVKQLPSDDLASAIKDVLNLRTDEAIVRLKNLLEKSYKRDILLYGRFIVMSLIAKDKIENLDLMRTIDNYFIVISKKEKSRIYRGLMEIRDGVSEYDKR</sequence>
<organism evidence="1 2">
    <name type="scientific">Veillonella atypica</name>
    <dbReference type="NCBI Taxonomy" id="39777"/>
    <lineage>
        <taxon>Bacteria</taxon>
        <taxon>Bacillati</taxon>
        <taxon>Bacillota</taxon>
        <taxon>Negativicutes</taxon>
        <taxon>Veillonellales</taxon>
        <taxon>Veillonellaceae</taxon>
        <taxon>Veillonella</taxon>
    </lineage>
</organism>
<comment type="caution">
    <text evidence="1">The sequence shown here is derived from an EMBL/GenBank/DDBJ whole genome shotgun (WGS) entry which is preliminary data.</text>
</comment>
<proteinExistence type="predicted"/>
<evidence type="ECO:0000313" key="2">
    <source>
        <dbReference type="Proteomes" id="UP000277803"/>
    </source>
</evidence>
<dbReference type="GO" id="GO:0005524">
    <property type="term" value="F:ATP binding"/>
    <property type="evidence" value="ECO:0007669"/>
    <property type="project" value="UniProtKB-KW"/>
</dbReference>
<dbReference type="InterPro" id="IPR051162">
    <property type="entry name" value="T4SS_component"/>
</dbReference>
<gene>
    <name evidence="1" type="ORF">D2965_10045</name>
</gene>
<dbReference type="SUPFAM" id="SSF52540">
    <property type="entry name" value="P-loop containing nucleoside triphosphate hydrolases"/>
    <property type="match status" value="1"/>
</dbReference>
<protein>
    <submittedName>
        <fullName evidence="1">ATP-binding protein</fullName>
    </submittedName>
</protein>
<keyword evidence="1" id="KW-0067">ATP-binding</keyword>
<dbReference type="PANTHER" id="PTHR30121">
    <property type="entry name" value="UNCHARACTERIZED PROTEIN YJGR-RELATED"/>
    <property type="match status" value="1"/>
</dbReference>
<dbReference type="PANTHER" id="PTHR30121:SF6">
    <property type="entry name" value="SLR6007 PROTEIN"/>
    <property type="match status" value="1"/>
</dbReference>
<dbReference type="AlphaFoldDB" id="A0A3A6W1P7"/>
<keyword evidence="1" id="KW-0547">Nucleotide-binding</keyword>
<dbReference type="InterPro" id="IPR027417">
    <property type="entry name" value="P-loop_NTPase"/>
</dbReference>
<dbReference type="Proteomes" id="UP000277803">
    <property type="component" value="Unassembled WGS sequence"/>
</dbReference>